<dbReference type="FunFam" id="3.30.70.330:FF:000043">
    <property type="entry name" value="paraspeckle component 1 isoform X1"/>
    <property type="match status" value="1"/>
</dbReference>
<evidence type="ECO:0000256" key="1">
    <source>
        <dbReference type="ARBA" id="ARBA00022737"/>
    </source>
</evidence>
<evidence type="ECO:0000256" key="5">
    <source>
        <dbReference type="SAM" id="MobiDB-lite"/>
    </source>
</evidence>
<keyword evidence="4" id="KW-0175">Coiled coil</keyword>
<evidence type="ECO:0000313" key="8">
    <source>
        <dbReference type="Proteomes" id="UP001152747"/>
    </source>
</evidence>
<dbReference type="CDD" id="cd12931">
    <property type="entry name" value="eNOPS_SF"/>
    <property type="match status" value="1"/>
</dbReference>
<feature type="domain" description="RRM" evidence="6">
    <location>
        <begin position="193"/>
        <end position="274"/>
    </location>
</feature>
<dbReference type="PANTHER" id="PTHR23189">
    <property type="entry name" value="RNA RECOGNITION MOTIF-CONTAINING"/>
    <property type="match status" value="1"/>
</dbReference>
<name>A0A9P1IMC2_9PELO</name>
<dbReference type="Proteomes" id="UP001152747">
    <property type="component" value="Unassembled WGS sequence"/>
</dbReference>
<dbReference type="PROSITE" id="PS50102">
    <property type="entry name" value="RRM"/>
    <property type="match status" value="2"/>
</dbReference>
<dbReference type="CDD" id="cd12332">
    <property type="entry name" value="RRM1_p54nrb_like"/>
    <property type="match status" value="1"/>
</dbReference>
<dbReference type="Gene3D" id="6.10.250.1170">
    <property type="match status" value="1"/>
</dbReference>
<dbReference type="InterPro" id="IPR012975">
    <property type="entry name" value="NOPS"/>
</dbReference>
<dbReference type="Pfam" id="PF08075">
    <property type="entry name" value="NOPS"/>
    <property type="match status" value="1"/>
</dbReference>
<dbReference type="GO" id="GO:0003723">
    <property type="term" value="F:RNA binding"/>
    <property type="evidence" value="ECO:0007669"/>
    <property type="project" value="UniProtKB-UniRule"/>
</dbReference>
<keyword evidence="1" id="KW-0677">Repeat</keyword>
<evidence type="ECO:0000313" key="7">
    <source>
        <dbReference type="EMBL" id="CAI5445887.1"/>
    </source>
</evidence>
<reference evidence="7" key="1">
    <citation type="submission" date="2022-11" db="EMBL/GenBank/DDBJ databases">
        <authorList>
            <person name="Kikuchi T."/>
        </authorList>
    </citation>
    <scope>NUCLEOTIDE SEQUENCE</scope>
    <source>
        <strain evidence="7">PS1010</strain>
    </source>
</reference>
<evidence type="ECO:0000256" key="4">
    <source>
        <dbReference type="SAM" id="Coils"/>
    </source>
</evidence>
<feature type="compositionally biased region" description="Basic and acidic residues" evidence="5">
    <location>
        <begin position="60"/>
        <end position="69"/>
    </location>
</feature>
<feature type="compositionally biased region" description="Basic and acidic residues" evidence="5">
    <location>
        <begin position="20"/>
        <end position="42"/>
    </location>
</feature>
<accession>A0A9P1IMC2</accession>
<keyword evidence="2 3" id="KW-0694">RNA-binding</keyword>
<dbReference type="Gene3D" id="3.30.70.330">
    <property type="match status" value="2"/>
</dbReference>
<organism evidence="7 8">
    <name type="scientific">Caenorhabditis angaria</name>
    <dbReference type="NCBI Taxonomy" id="860376"/>
    <lineage>
        <taxon>Eukaryota</taxon>
        <taxon>Metazoa</taxon>
        <taxon>Ecdysozoa</taxon>
        <taxon>Nematoda</taxon>
        <taxon>Chromadorea</taxon>
        <taxon>Rhabditida</taxon>
        <taxon>Rhabditina</taxon>
        <taxon>Rhabditomorpha</taxon>
        <taxon>Rhabditoidea</taxon>
        <taxon>Rhabditidae</taxon>
        <taxon>Peloderinae</taxon>
        <taxon>Caenorhabditis</taxon>
    </lineage>
</organism>
<comment type="caution">
    <text evidence="7">The sequence shown here is derived from an EMBL/GenBank/DDBJ whole genome shotgun (WGS) entry which is preliminary data.</text>
</comment>
<gene>
    <name evidence="7" type="ORF">CAMP_LOCUS8524</name>
</gene>
<feature type="domain" description="RRM" evidence="6">
    <location>
        <begin position="120"/>
        <end position="191"/>
    </location>
</feature>
<dbReference type="InterPro" id="IPR012677">
    <property type="entry name" value="Nucleotide-bd_a/b_plait_sf"/>
</dbReference>
<evidence type="ECO:0000259" key="6">
    <source>
        <dbReference type="PROSITE" id="PS50102"/>
    </source>
</evidence>
<feature type="compositionally biased region" description="Gly residues" evidence="5">
    <location>
        <begin position="381"/>
        <end position="393"/>
    </location>
</feature>
<protein>
    <recommendedName>
        <fullName evidence="6">RRM domain-containing protein</fullName>
    </recommendedName>
</protein>
<sequence length="542" mass="59332">MSGRKENNRDNNRKSNGGGNRDDHNKRRDGGDNRREGGDNRKSGGGNRGGGGSNNNGGPRQERNGRNKNQDGGFINHNNDGGFGGGRGARNAQNQPFSGAPLSDSQLMDEMPKKKFTGRCRLFVGNLPNETKEAELKELFQPHGDIAECYLSGKGFAFLRLDTRAHAESAKEAIDGRVIGGRQIRVRFAVHGAAIRVKELSPTVSNEMLYHAFSHFGEVERAVHIVDEKGRPTGEGIIEFERKPNCNEAMAAIREKVFLLTASPKPLVCEVLDPKDEDDGLAERMIPRTMTLAKERELGPRFPAANSFEFVYGMKWKELYEIEKKRREQLEEDLKESRRRLESDMELAYQDYQAQMLREDLQRRQQELDRLEAARRDRMRGLGGPPMGPGGPQAFGNNGPFMNGPPLHGVPPPSMGGPPPFGQAFGGPPQGMFGGNGGGGPPPQMHQPPPLIQQSIPPQQQQSQGNGGGPSQNGPNSGVGNGGGPGGRTNMIEGVQRLLQIFKSEPGAQNSLLSRDFNMPPPSNSFNQRGPGDFPPEKKIRR</sequence>
<dbReference type="InterPro" id="IPR000504">
    <property type="entry name" value="RRM_dom"/>
</dbReference>
<feature type="compositionally biased region" description="Pro residues" evidence="5">
    <location>
        <begin position="408"/>
        <end position="421"/>
    </location>
</feature>
<feature type="region of interest" description="Disordered" evidence="5">
    <location>
        <begin position="1"/>
        <end position="106"/>
    </location>
</feature>
<dbReference type="AlphaFoldDB" id="A0A9P1IMC2"/>
<dbReference type="CDD" id="cd12333">
    <property type="entry name" value="RRM2_p54nrb_like"/>
    <property type="match status" value="1"/>
</dbReference>
<feature type="compositionally biased region" description="Low complexity" evidence="5">
    <location>
        <begin position="452"/>
        <end position="464"/>
    </location>
</feature>
<dbReference type="Pfam" id="PF00076">
    <property type="entry name" value="RRM_1"/>
    <property type="match status" value="2"/>
</dbReference>
<feature type="compositionally biased region" description="Low complexity" evidence="5">
    <location>
        <begin position="71"/>
        <end position="80"/>
    </location>
</feature>
<feature type="coiled-coil region" evidence="4">
    <location>
        <begin position="320"/>
        <end position="377"/>
    </location>
</feature>
<keyword evidence="8" id="KW-1185">Reference proteome</keyword>
<feature type="compositionally biased region" description="Gly residues" evidence="5">
    <location>
        <begin position="424"/>
        <end position="439"/>
    </location>
</feature>
<dbReference type="SUPFAM" id="SSF54928">
    <property type="entry name" value="RNA-binding domain, RBD"/>
    <property type="match status" value="1"/>
</dbReference>
<dbReference type="EMBL" id="CANHGI010000003">
    <property type="protein sequence ID" value="CAI5445887.1"/>
    <property type="molecule type" value="Genomic_DNA"/>
</dbReference>
<feature type="compositionally biased region" description="Gly residues" evidence="5">
    <location>
        <begin position="465"/>
        <end position="487"/>
    </location>
</feature>
<proteinExistence type="predicted"/>
<evidence type="ECO:0000256" key="3">
    <source>
        <dbReference type="PROSITE-ProRule" id="PRU00176"/>
    </source>
</evidence>
<evidence type="ECO:0000256" key="2">
    <source>
        <dbReference type="ARBA" id="ARBA00022884"/>
    </source>
</evidence>
<dbReference type="InterPro" id="IPR035979">
    <property type="entry name" value="RBD_domain_sf"/>
</dbReference>
<feature type="region of interest" description="Disordered" evidence="5">
    <location>
        <begin position="379"/>
        <end position="542"/>
    </location>
</feature>
<dbReference type="SMART" id="SM00360">
    <property type="entry name" value="RRM"/>
    <property type="match status" value="2"/>
</dbReference>
<feature type="compositionally biased region" description="Gly residues" evidence="5">
    <location>
        <begin position="43"/>
        <end position="55"/>
    </location>
</feature>
<feature type="compositionally biased region" description="Pro residues" evidence="5">
    <location>
        <begin position="440"/>
        <end position="451"/>
    </location>
</feature>
<feature type="compositionally biased region" description="Basic and acidic residues" evidence="5">
    <location>
        <begin position="1"/>
        <end position="13"/>
    </location>
</feature>
<dbReference type="OrthoDB" id="10067824at2759"/>